<dbReference type="HOGENOM" id="CLU_082726_0_0_6"/>
<dbReference type="GO" id="GO:0008757">
    <property type="term" value="F:S-adenosylmethionine-dependent methyltransferase activity"/>
    <property type="evidence" value="ECO:0007669"/>
    <property type="project" value="InterPro"/>
</dbReference>
<keyword evidence="2" id="KW-0489">Methyltransferase</keyword>
<evidence type="ECO:0000313" key="2">
    <source>
        <dbReference type="EMBL" id="ADC62722.1"/>
    </source>
</evidence>
<keyword evidence="2" id="KW-0808">Transferase</keyword>
<dbReference type="SUPFAM" id="SSF53335">
    <property type="entry name" value="S-adenosyl-L-methionine-dependent methyltransferases"/>
    <property type="match status" value="1"/>
</dbReference>
<sequence>MKCCPLCETAYARMDWHCPACDFEPLLESGIPILAPELAQGGAGFHAEAFAELADLEAENFWFRARNYLIVWALRRHFPRMRRYLEIGCGTGYVLAGVAEAYPQADIAGSEVFSVGLPFAATRVNKAELLQMDARRIPYADEFDVIGAFDVLEHIEEDATVLMEMRRALRSEGGIAITVPQHPWLWSRQDDYACHVRRYRVGELREKVSRVGFTVVFETSFVSLLLPAMLASRLTQSKTSSDEDHFSELRLPTLINRIFETTMDLERLLIRIGLRFPIGGSRLLIARKSEVGE</sequence>
<dbReference type="RefSeq" id="WP_012970996.1">
    <property type="nucleotide sequence ID" value="NC_013851.1"/>
</dbReference>
<dbReference type="STRING" id="572477.Alvin_1796"/>
<dbReference type="eggNOG" id="COG2226">
    <property type="taxonomic scope" value="Bacteria"/>
</dbReference>
<evidence type="ECO:0000313" key="3">
    <source>
        <dbReference type="Proteomes" id="UP000001441"/>
    </source>
</evidence>
<dbReference type="CDD" id="cd02440">
    <property type="entry name" value="AdoMet_MTases"/>
    <property type="match status" value="1"/>
</dbReference>
<protein>
    <submittedName>
        <fullName evidence="2">Methyltransferase type 12</fullName>
    </submittedName>
</protein>
<organism evidence="2 3">
    <name type="scientific">Allochromatium vinosum (strain ATCC 17899 / DSM 180 / NBRC 103801 / NCIMB 10441 / D)</name>
    <name type="common">Chromatium vinosum</name>
    <dbReference type="NCBI Taxonomy" id="572477"/>
    <lineage>
        <taxon>Bacteria</taxon>
        <taxon>Pseudomonadati</taxon>
        <taxon>Pseudomonadota</taxon>
        <taxon>Gammaproteobacteria</taxon>
        <taxon>Chromatiales</taxon>
        <taxon>Chromatiaceae</taxon>
        <taxon>Allochromatium</taxon>
    </lineage>
</organism>
<dbReference type="InterPro" id="IPR029063">
    <property type="entry name" value="SAM-dependent_MTases_sf"/>
</dbReference>
<evidence type="ECO:0000259" key="1">
    <source>
        <dbReference type="Pfam" id="PF08241"/>
    </source>
</evidence>
<name>D3RU63_ALLVD</name>
<dbReference type="GO" id="GO:0032259">
    <property type="term" value="P:methylation"/>
    <property type="evidence" value="ECO:0007669"/>
    <property type="project" value="UniProtKB-KW"/>
</dbReference>
<feature type="domain" description="Methyltransferase type 11" evidence="1">
    <location>
        <begin position="85"/>
        <end position="176"/>
    </location>
</feature>
<keyword evidence="3" id="KW-1185">Reference proteome</keyword>
<gene>
    <name evidence="2" type="ordered locus">Alvin_1796</name>
</gene>
<dbReference type="KEGG" id="alv:Alvin_1796"/>
<reference evidence="2 3" key="1">
    <citation type="journal article" date="2011" name="Stand. Genomic Sci.">
        <title>Complete genome sequence of Allochromatium vinosum DSM 180(T).</title>
        <authorList>
            <person name="Weissgerber T."/>
            <person name="Zigann R."/>
            <person name="Bruce D."/>
            <person name="Chang Y.J."/>
            <person name="Detter J.C."/>
            <person name="Han C."/>
            <person name="Hauser L."/>
            <person name="Jeffries C.D."/>
            <person name="Land M."/>
            <person name="Munk A.C."/>
            <person name="Tapia R."/>
            <person name="Dahl C."/>
        </authorList>
    </citation>
    <scope>NUCLEOTIDE SEQUENCE [LARGE SCALE GENOMIC DNA]</scope>
    <source>
        <strain evidence="3">ATCC 17899 / DSM 180 / NBRC 103801 / NCIMB 10441 / D</strain>
    </source>
</reference>
<dbReference type="InterPro" id="IPR013216">
    <property type="entry name" value="Methyltransf_11"/>
</dbReference>
<accession>D3RU63</accession>
<dbReference type="Pfam" id="PF08241">
    <property type="entry name" value="Methyltransf_11"/>
    <property type="match status" value="1"/>
</dbReference>
<dbReference type="Gene3D" id="3.40.50.150">
    <property type="entry name" value="Vaccinia Virus protein VP39"/>
    <property type="match status" value="1"/>
</dbReference>
<dbReference type="EMBL" id="CP001896">
    <property type="protein sequence ID" value="ADC62722.1"/>
    <property type="molecule type" value="Genomic_DNA"/>
</dbReference>
<dbReference type="Proteomes" id="UP000001441">
    <property type="component" value="Chromosome"/>
</dbReference>
<proteinExistence type="predicted"/>
<dbReference type="AlphaFoldDB" id="D3RU63"/>